<dbReference type="Gene3D" id="3.30.70.1430">
    <property type="entry name" value="Multidrug efflux transporter AcrB pore domain"/>
    <property type="match status" value="2"/>
</dbReference>
<dbReference type="GO" id="GO:0015562">
    <property type="term" value="F:efflux transmembrane transporter activity"/>
    <property type="evidence" value="ECO:0007669"/>
    <property type="project" value="InterPro"/>
</dbReference>
<comment type="similarity">
    <text evidence="2">Belongs to the resistance-nodulation-cell division (RND) (TC 2.A.6) family.</text>
</comment>
<dbReference type="PRINTS" id="PR00702">
    <property type="entry name" value="ACRIFLAVINRP"/>
</dbReference>
<dbReference type="GO" id="GO:0005886">
    <property type="term" value="C:plasma membrane"/>
    <property type="evidence" value="ECO:0007669"/>
    <property type="project" value="UniProtKB-SubCell"/>
</dbReference>
<dbReference type="Pfam" id="PF00873">
    <property type="entry name" value="ACR_tran"/>
    <property type="match status" value="1"/>
</dbReference>
<evidence type="ECO:0000256" key="3">
    <source>
        <dbReference type="ARBA" id="ARBA00022448"/>
    </source>
</evidence>
<dbReference type="AlphaFoldDB" id="A0A7V6DPM4"/>
<keyword evidence="7 9" id="KW-1133">Transmembrane helix</keyword>
<feature type="transmembrane region" description="Helical" evidence="9">
    <location>
        <begin position="898"/>
        <end position="916"/>
    </location>
</feature>
<dbReference type="Gene3D" id="3.30.70.1440">
    <property type="entry name" value="Multidrug efflux transporter AcrB pore domain"/>
    <property type="match status" value="1"/>
</dbReference>
<dbReference type="InterPro" id="IPR027463">
    <property type="entry name" value="AcrB_DN_DC_subdom"/>
</dbReference>
<evidence type="ECO:0000256" key="5">
    <source>
        <dbReference type="ARBA" id="ARBA00022519"/>
    </source>
</evidence>
<evidence type="ECO:0000256" key="2">
    <source>
        <dbReference type="ARBA" id="ARBA00010942"/>
    </source>
</evidence>
<dbReference type="InterPro" id="IPR001036">
    <property type="entry name" value="Acrflvin-R"/>
</dbReference>
<dbReference type="Gene3D" id="3.30.70.1320">
    <property type="entry name" value="Multidrug efflux transporter AcrB pore domain like"/>
    <property type="match status" value="1"/>
</dbReference>
<dbReference type="InterPro" id="IPR004764">
    <property type="entry name" value="MdtF-like"/>
</dbReference>
<keyword evidence="6 9" id="KW-0812">Transmembrane</keyword>
<feature type="transmembrane region" description="Helical" evidence="9">
    <location>
        <begin position="969"/>
        <end position="988"/>
    </location>
</feature>
<feature type="transmembrane region" description="Helical" evidence="9">
    <location>
        <begin position="344"/>
        <end position="363"/>
    </location>
</feature>
<feature type="transmembrane region" description="Helical" evidence="9">
    <location>
        <begin position="370"/>
        <end position="390"/>
    </location>
</feature>
<gene>
    <name evidence="10" type="ORF">ENV52_06795</name>
</gene>
<dbReference type="FunFam" id="3.30.70.1430:FF:000001">
    <property type="entry name" value="Efflux pump membrane transporter"/>
    <property type="match status" value="1"/>
</dbReference>
<keyword evidence="4" id="KW-1003">Cell membrane</keyword>
<proteinExistence type="inferred from homology"/>
<feature type="transmembrane region" description="Helical" evidence="9">
    <location>
        <begin position="928"/>
        <end position="948"/>
    </location>
</feature>
<dbReference type="GO" id="GO:0009636">
    <property type="term" value="P:response to toxic substance"/>
    <property type="evidence" value="ECO:0007669"/>
    <property type="project" value="UniProtKB-ARBA"/>
</dbReference>
<sequence>MISKFFIDRPIFANVIAIIFIIIGFVCLYRLPVSQYPDIVPPTIQVSTRYPGASAEVIAATVGAPIEQAVNGVENSIYMNSTSSNDGSYNLVITFNVGTSLNTSLALVQNQLTSATAQLPAAVQEQGVTIKKISTNILLVVSLYSEENLFDEAFLSNYAVINMQYPLGRLPGMGQVRVVGAGPYSMRVWLDPHRLQSYDLTTQDVLTAIRSQNVQVVAGQLGGPPVPADQINQFTINALGRLSDVSQFENIIIKSQRGTTAKLVRLKDVARVDLSQQYFSNYANVGGLRSAQIVLYALPDANAIDVANSVYKAVEKMSQDFPKGLNYTIRYDTTRFVRDTVHKVYETLFEAAVLVLLVILVFLQNWRATLVPATTIPVTIIGAFAAMAMLGFSVNLMTLFALILAIGIVVDDAIVIVENSSYHVEQGLPPKQATEIAMREVTGPVLGITLVLVSVFLPAAFFPGITGQLFRQFALVIAATAVISAINALTLKPAQCALWLRPRSEGQENWFYRNFNRIYQLMEDAYMAVVSRMVKYPRLMLLVFLVIISLAGFIYTLQPAGFLPVEDQGYAILVSRLPDAASQPRSRKVSDQINAILKKTPGISSWVTIGGFSLLDGANVSNISTTFIVYEPWSQRGSDLSQENIISGLNRKLARLPDALAFVLVPPSIRGLGQAGGFQLMLEDRRGLGLVELDKAAKELIQAGNSQSGLRGLTTTFSAGSPQIYLAIDRTKAESLQVPLSSVFDTLQSYLGSSFINLFNKFNQVFQVYIQADAPYRLRREDIKKLYARNLNNQMVPLGTLLEVERTIGAELVTRYNLYPAAAIFGNAAPGFSSGQALNLMEQVAANTLPQGVTAEWTATSYQEKEVGYQAYAIYALAITLVYLVLAAQYESWTNPAAVILAVPMALVGILLAQMARGYDNNLYSQVGLVLMIALASKNAILIVEFARDMRRHRGMSISQAAVEATRRRFRPIIMTSFAFIMGVLPLLSANGAGAASQRAIGTVVFGGMLSSTLLAIPFVPVFFVILQGLSERYERKHQQAPAGSDQ</sequence>
<organism evidence="10">
    <name type="scientific">Desulfobacca acetoxidans</name>
    <dbReference type="NCBI Taxonomy" id="60893"/>
    <lineage>
        <taxon>Bacteria</taxon>
        <taxon>Pseudomonadati</taxon>
        <taxon>Thermodesulfobacteriota</taxon>
        <taxon>Desulfobaccia</taxon>
        <taxon>Desulfobaccales</taxon>
        <taxon>Desulfobaccaceae</taxon>
        <taxon>Desulfobacca</taxon>
    </lineage>
</organism>
<reference evidence="10" key="1">
    <citation type="journal article" date="2020" name="mSystems">
        <title>Genome- and Community-Level Interaction Insights into Carbon Utilization and Element Cycling Functions of Hydrothermarchaeota in Hydrothermal Sediment.</title>
        <authorList>
            <person name="Zhou Z."/>
            <person name="Liu Y."/>
            <person name="Xu W."/>
            <person name="Pan J."/>
            <person name="Luo Z.H."/>
            <person name="Li M."/>
        </authorList>
    </citation>
    <scope>NUCLEOTIDE SEQUENCE [LARGE SCALE GENOMIC DNA]</scope>
    <source>
        <strain evidence="10">SpSt-767</strain>
    </source>
</reference>
<dbReference type="FunFam" id="1.20.1640.10:FF:000001">
    <property type="entry name" value="Efflux pump membrane transporter"/>
    <property type="match status" value="1"/>
</dbReference>
<keyword evidence="3" id="KW-0813">Transport</keyword>
<evidence type="ECO:0000256" key="9">
    <source>
        <dbReference type="SAM" id="Phobius"/>
    </source>
</evidence>
<protein>
    <submittedName>
        <fullName evidence="10">Efflux RND transporter permease subunit</fullName>
    </submittedName>
</protein>
<dbReference type="PANTHER" id="PTHR32063:SF13">
    <property type="entry name" value="MULTIDRUG EFFLUX PUMP SUBUNIT ACRB-RELATED"/>
    <property type="match status" value="1"/>
</dbReference>
<dbReference type="SUPFAM" id="SSF82693">
    <property type="entry name" value="Multidrug efflux transporter AcrB pore domain, PN1, PN2, PC1 and PC2 subdomains"/>
    <property type="match status" value="4"/>
</dbReference>
<feature type="transmembrane region" description="Helical" evidence="9">
    <location>
        <begin position="12"/>
        <end position="31"/>
    </location>
</feature>
<dbReference type="EMBL" id="DTGR01000109">
    <property type="protein sequence ID" value="HHS29393.1"/>
    <property type="molecule type" value="Genomic_DNA"/>
</dbReference>
<feature type="transmembrane region" description="Helical" evidence="9">
    <location>
        <begin position="539"/>
        <end position="557"/>
    </location>
</feature>
<dbReference type="SUPFAM" id="SSF82714">
    <property type="entry name" value="Multidrug efflux transporter AcrB TolC docking domain, DN and DC subdomains"/>
    <property type="match status" value="2"/>
</dbReference>
<feature type="transmembrane region" description="Helical" evidence="9">
    <location>
        <begin position="396"/>
        <end position="417"/>
    </location>
</feature>
<evidence type="ECO:0000256" key="1">
    <source>
        <dbReference type="ARBA" id="ARBA00004429"/>
    </source>
</evidence>
<evidence type="ECO:0000256" key="7">
    <source>
        <dbReference type="ARBA" id="ARBA00022989"/>
    </source>
</evidence>
<dbReference type="GO" id="GO:0042910">
    <property type="term" value="F:xenobiotic transmembrane transporter activity"/>
    <property type="evidence" value="ECO:0007669"/>
    <property type="project" value="TreeGrafter"/>
</dbReference>
<accession>A0A7V6DPM4</accession>
<dbReference type="NCBIfam" id="TIGR00915">
    <property type="entry name" value="2A0602"/>
    <property type="match status" value="1"/>
</dbReference>
<dbReference type="SUPFAM" id="SSF82866">
    <property type="entry name" value="Multidrug efflux transporter AcrB transmembrane domain"/>
    <property type="match status" value="2"/>
</dbReference>
<name>A0A7V6DPM4_9BACT</name>
<evidence type="ECO:0000256" key="6">
    <source>
        <dbReference type="ARBA" id="ARBA00022692"/>
    </source>
</evidence>
<comment type="subcellular location">
    <subcellularLocation>
        <location evidence="1">Cell inner membrane</location>
        <topology evidence="1">Multi-pass membrane protein</topology>
    </subcellularLocation>
</comment>
<evidence type="ECO:0000313" key="10">
    <source>
        <dbReference type="EMBL" id="HHS29393.1"/>
    </source>
</evidence>
<evidence type="ECO:0000256" key="8">
    <source>
        <dbReference type="ARBA" id="ARBA00023136"/>
    </source>
</evidence>
<feature type="transmembrane region" description="Helical" evidence="9">
    <location>
        <begin position="869"/>
        <end position="886"/>
    </location>
</feature>
<keyword evidence="5" id="KW-0997">Cell inner membrane</keyword>
<feature type="transmembrane region" description="Helical" evidence="9">
    <location>
        <begin position="473"/>
        <end position="491"/>
    </location>
</feature>
<feature type="transmembrane region" description="Helical" evidence="9">
    <location>
        <begin position="441"/>
        <end position="461"/>
    </location>
</feature>
<evidence type="ECO:0000256" key="4">
    <source>
        <dbReference type="ARBA" id="ARBA00022475"/>
    </source>
</evidence>
<dbReference type="PANTHER" id="PTHR32063">
    <property type="match status" value="1"/>
</dbReference>
<feature type="transmembrane region" description="Helical" evidence="9">
    <location>
        <begin position="1000"/>
        <end position="1027"/>
    </location>
</feature>
<keyword evidence="8 9" id="KW-0472">Membrane</keyword>
<dbReference type="Gene3D" id="1.20.1640.10">
    <property type="entry name" value="Multidrug efflux transporter AcrB transmembrane domain"/>
    <property type="match status" value="2"/>
</dbReference>
<dbReference type="Gene3D" id="3.30.2090.10">
    <property type="entry name" value="Multidrug efflux transporter AcrB TolC docking domain, DN and DC subdomains"/>
    <property type="match status" value="2"/>
</dbReference>
<comment type="caution">
    <text evidence="10">The sequence shown here is derived from an EMBL/GenBank/DDBJ whole genome shotgun (WGS) entry which is preliminary data.</text>
</comment>